<dbReference type="GO" id="GO:0051536">
    <property type="term" value="F:iron-sulfur cluster binding"/>
    <property type="evidence" value="ECO:0007669"/>
    <property type="project" value="UniProtKB-KW"/>
</dbReference>
<keyword evidence="3 7" id="KW-0732">Signal</keyword>
<reference evidence="10" key="3">
    <citation type="journal article" date="2019" name="Microbiol. Resour. Announc.">
        <title>Draft Genome Sequences of Type Strains of Gordonibacter faecihominis, Paraeggerthella hongkongensis, Parvibacter caecicola,Slackia equolifaciens, Slackia faecicanis, and Slackia isoflavoniconvertens.</title>
        <authorList>
            <person name="Danylec N."/>
            <person name="Stoll D.A."/>
            <person name="Dotsch A."/>
            <person name="Huch M."/>
        </authorList>
    </citation>
    <scope>NUCLEOTIDE SEQUENCE</scope>
    <source>
        <strain evidence="10">DSM 16107</strain>
    </source>
</reference>
<dbReference type="OrthoDB" id="9815647at2"/>
<dbReference type="SUPFAM" id="SSF50692">
    <property type="entry name" value="ADC-like"/>
    <property type="match status" value="1"/>
</dbReference>
<dbReference type="Pfam" id="PF00384">
    <property type="entry name" value="Molybdopterin"/>
    <property type="match status" value="1"/>
</dbReference>
<dbReference type="Gene3D" id="2.40.40.20">
    <property type="match status" value="1"/>
</dbReference>
<dbReference type="GO" id="GO:0030151">
    <property type="term" value="F:molybdenum ion binding"/>
    <property type="evidence" value="ECO:0007669"/>
    <property type="project" value="TreeGrafter"/>
</dbReference>
<dbReference type="GO" id="GO:0030288">
    <property type="term" value="C:outer membrane-bounded periplasmic space"/>
    <property type="evidence" value="ECO:0007669"/>
    <property type="project" value="TreeGrafter"/>
</dbReference>
<dbReference type="PROSITE" id="PS51318">
    <property type="entry name" value="TAT"/>
    <property type="match status" value="1"/>
</dbReference>
<protein>
    <submittedName>
        <fullName evidence="10">Dimethyl sulfoxide reductase subunit A</fullName>
    </submittedName>
</protein>
<dbReference type="EMBL" id="QICC01000018">
    <property type="protein sequence ID" value="RNM42139.1"/>
    <property type="molecule type" value="Genomic_DNA"/>
</dbReference>
<dbReference type="RefSeq" id="WP_114547372.1">
    <property type="nucleotide sequence ID" value="NZ_PPTT01000029.1"/>
</dbReference>
<evidence type="ECO:0000313" key="9">
    <source>
        <dbReference type="EMBL" id="RDB66749.1"/>
    </source>
</evidence>
<dbReference type="GO" id="GO:0009055">
    <property type="term" value="F:electron transfer activity"/>
    <property type="evidence" value="ECO:0007669"/>
    <property type="project" value="TreeGrafter"/>
</dbReference>
<dbReference type="PANTHER" id="PTHR43742:SF3">
    <property type="entry name" value="DIMETHYL SULFOXIDE REDUCTASE DMSA"/>
    <property type="match status" value="1"/>
</dbReference>
<evidence type="ECO:0000313" key="12">
    <source>
        <dbReference type="Proteomes" id="UP000270112"/>
    </source>
</evidence>
<keyword evidence="4" id="KW-0560">Oxidoreductase</keyword>
<organism evidence="10 12">
    <name type="scientific">Eggerthella sinensis</name>
    <dbReference type="NCBI Taxonomy" id="242230"/>
    <lineage>
        <taxon>Bacteria</taxon>
        <taxon>Bacillati</taxon>
        <taxon>Actinomycetota</taxon>
        <taxon>Coriobacteriia</taxon>
        <taxon>Eggerthellales</taxon>
        <taxon>Eggerthellaceae</taxon>
        <taxon>Eggerthella</taxon>
    </lineage>
</organism>
<evidence type="ECO:0000256" key="1">
    <source>
        <dbReference type="ARBA" id="ARBA00010312"/>
    </source>
</evidence>
<dbReference type="PROSITE" id="PS51669">
    <property type="entry name" value="4FE4S_MOW_BIS_MGD"/>
    <property type="match status" value="1"/>
</dbReference>
<dbReference type="InterPro" id="IPR050612">
    <property type="entry name" value="Prok_Mopterin_Oxidored"/>
</dbReference>
<dbReference type="Proteomes" id="UP000270112">
    <property type="component" value="Unassembled WGS sequence"/>
</dbReference>
<evidence type="ECO:0000259" key="8">
    <source>
        <dbReference type="PROSITE" id="PS51669"/>
    </source>
</evidence>
<gene>
    <name evidence="9" type="ORF">C1876_14155</name>
    <name evidence="10" type="ORF">DMP09_06150</name>
</gene>
<proteinExistence type="inferred from homology"/>
<keyword evidence="6" id="KW-0411">Iron-sulfur</keyword>
<dbReference type="GO" id="GO:0016491">
    <property type="term" value="F:oxidoreductase activity"/>
    <property type="evidence" value="ECO:0007669"/>
    <property type="project" value="UniProtKB-KW"/>
</dbReference>
<evidence type="ECO:0000256" key="5">
    <source>
        <dbReference type="ARBA" id="ARBA00023004"/>
    </source>
</evidence>
<dbReference type="Gene3D" id="2.20.25.90">
    <property type="entry name" value="ADC-like domains"/>
    <property type="match status" value="1"/>
</dbReference>
<dbReference type="Pfam" id="PF01568">
    <property type="entry name" value="Molydop_binding"/>
    <property type="match status" value="1"/>
</dbReference>
<dbReference type="AlphaFoldDB" id="A0A3N0IYS7"/>
<dbReference type="SUPFAM" id="SSF53706">
    <property type="entry name" value="Formate dehydrogenase/DMSO reductase, domains 1-3"/>
    <property type="match status" value="1"/>
</dbReference>
<dbReference type="InterPro" id="IPR009010">
    <property type="entry name" value="Asp_de-COase-like_dom_sf"/>
</dbReference>
<evidence type="ECO:0000256" key="3">
    <source>
        <dbReference type="ARBA" id="ARBA00022729"/>
    </source>
</evidence>
<evidence type="ECO:0000256" key="6">
    <source>
        <dbReference type="ARBA" id="ARBA00023014"/>
    </source>
</evidence>
<dbReference type="GO" id="GO:0043546">
    <property type="term" value="F:molybdopterin cofactor binding"/>
    <property type="evidence" value="ECO:0007669"/>
    <property type="project" value="InterPro"/>
</dbReference>
<evidence type="ECO:0000313" key="10">
    <source>
        <dbReference type="EMBL" id="RNM42139.1"/>
    </source>
</evidence>
<dbReference type="Pfam" id="PF04879">
    <property type="entry name" value="Molybdop_Fe4S4"/>
    <property type="match status" value="1"/>
</dbReference>
<dbReference type="Gene3D" id="3.40.228.10">
    <property type="entry name" value="Dimethylsulfoxide Reductase, domain 2"/>
    <property type="match status" value="1"/>
</dbReference>
<dbReference type="NCBIfam" id="TIGR01409">
    <property type="entry name" value="TAT_signal_seq"/>
    <property type="match status" value="1"/>
</dbReference>
<reference evidence="9 11" key="1">
    <citation type="journal article" date="2018" name="Elife">
        <title>Discovery and characterization of a prevalent human gut bacterial enzyme sufficient for the inactivation of a family of plant toxins.</title>
        <authorList>
            <person name="Koppel N."/>
            <person name="Bisanz J.E."/>
            <person name="Pandelia M.E."/>
            <person name="Turnbaugh P.J."/>
            <person name="Balskus E.P."/>
        </authorList>
    </citation>
    <scope>NUCLEOTIDE SEQUENCE [LARGE SCALE GENOMIC DNA]</scope>
    <source>
        <strain evidence="9 11">DSM 16107</strain>
    </source>
</reference>
<dbReference type="PANTHER" id="PTHR43742">
    <property type="entry name" value="TRIMETHYLAMINE-N-OXIDE REDUCTASE"/>
    <property type="match status" value="1"/>
</dbReference>
<keyword evidence="2" id="KW-0479">Metal-binding</keyword>
<keyword evidence="5" id="KW-0408">Iron</keyword>
<feature type="chain" id="PRO_5038895478" evidence="7">
    <location>
        <begin position="38"/>
        <end position="875"/>
    </location>
</feature>
<dbReference type="InterPro" id="IPR006656">
    <property type="entry name" value="Mopterin_OxRdtase"/>
</dbReference>
<dbReference type="GO" id="GO:0009061">
    <property type="term" value="P:anaerobic respiration"/>
    <property type="evidence" value="ECO:0007669"/>
    <property type="project" value="TreeGrafter"/>
</dbReference>
<keyword evidence="11" id="KW-1185">Reference proteome</keyword>
<dbReference type="InterPro" id="IPR019546">
    <property type="entry name" value="TAT_signal_bac_arc"/>
</dbReference>
<dbReference type="Proteomes" id="UP000253817">
    <property type="component" value="Unassembled WGS sequence"/>
</dbReference>
<sequence>MADYKDEVRQSSGMSRRGFVKASATAAAALAVSGSLAGCGPNKVQPTEEDQQAAPAADIISGTWVTAACWHNCGGRCLNKALVKDGVVVRQKTDDTHEDSPDYPQQRACVRGRAQRNHVFSADRLKYPMKRTSWQPGGGDNSKGELRGKDEWERISWDEAYTYITDEIKRIKETYGNRALFADGGEVSKFLSLYGGYIGHWGTTSRGAWTYTPDVVGIAPQTNEGINDRLDMRNSEVVIMFGTNPAWSSAGNPAYHLLQMKKAGAKFVAVDPFYNDSYSLVDAEWIPCRPSTDMALFLGIANAMLEMDAEKGLIDWDYLNTHTIGFDADHMPEGEDPNGNFKDYVLGTFDGTPKTPEWASRICGVSPENIRYLAELMGKDNKAAILMAWASARTHNADCLPQLVMTMGAMGGHYGKSGHMCGLSCHSRSFSGGGYLIGSGADGLPSVKNPLGDSEGINDTELWKAIAEGSYTYAGGSTKKVAGEPREVDIKLIYHDSMNAKLQTIEGQAKGIEAHRKVDLVVTHSLFMTTNAQYSDIVLPIESYWEKEGGFLQGNREALIYHSKVVDRMYECLSDEEIAAEIGKRLGLNVEEVYPFGVKQQLFNQFVGAYIVDETGEKKPLVTITADDIAEWECEGEPQEGVVSMKELIEQGLYQIPRKPGDAYGYIAYEKFVKDPEANPLKTASGKQEIYSATLRDTINAIGYSTIEAIPTYIPPQEGVEATYSDFEAGTKGEYPYQLYNPHYLRRSHTVFDNVQWLRETWPNPVFINADDAKEKGIKEGDTVLLTSPHGKVLRVACPTERFMPGVIGLPHGAWVDVDEKTGIDHAGSDNMLTGQIQSGQGVSGWNTCMCTIEKYQEALTPDVELPMRVPEAQM</sequence>
<evidence type="ECO:0000256" key="2">
    <source>
        <dbReference type="ARBA" id="ARBA00022723"/>
    </source>
</evidence>
<evidence type="ECO:0000256" key="7">
    <source>
        <dbReference type="SAM" id="SignalP"/>
    </source>
</evidence>
<comment type="similarity">
    <text evidence="1">Belongs to the prokaryotic molybdopterin-containing oxidoreductase family.</text>
</comment>
<dbReference type="InterPro" id="IPR006657">
    <property type="entry name" value="MoPterin_dinucl-bd_dom"/>
</dbReference>
<dbReference type="EMBL" id="PPTT01000029">
    <property type="protein sequence ID" value="RDB66749.1"/>
    <property type="molecule type" value="Genomic_DNA"/>
</dbReference>
<comment type="caution">
    <text evidence="10">The sequence shown here is derived from an EMBL/GenBank/DDBJ whole genome shotgun (WGS) entry which is preliminary data.</text>
</comment>
<feature type="signal peptide" evidence="7">
    <location>
        <begin position="1"/>
        <end position="37"/>
    </location>
</feature>
<evidence type="ECO:0000313" key="11">
    <source>
        <dbReference type="Proteomes" id="UP000253817"/>
    </source>
</evidence>
<name>A0A3N0IYS7_9ACTN</name>
<dbReference type="InterPro" id="IPR006311">
    <property type="entry name" value="TAT_signal"/>
</dbReference>
<evidence type="ECO:0000256" key="4">
    <source>
        <dbReference type="ARBA" id="ARBA00023002"/>
    </source>
</evidence>
<dbReference type="Gene3D" id="3.40.50.740">
    <property type="match status" value="2"/>
</dbReference>
<dbReference type="SMART" id="SM00926">
    <property type="entry name" value="Molybdop_Fe4S4"/>
    <property type="match status" value="1"/>
</dbReference>
<reference evidence="12" key="2">
    <citation type="submission" date="2018-05" db="EMBL/GenBank/DDBJ databases">
        <title>Genome Sequencing of selected type strains of the family Eggerthellaceae.</title>
        <authorList>
            <person name="Danylec N."/>
            <person name="Stoll D.A."/>
            <person name="Doetsch A."/>
            <person name="Huch M."/>
        </authorList>
    </citation>
    <scope>NUCLEOTIDE SEQUENCE [LARGE SCALE GENOMIC DNA]</scope>
    <source>
        <strain evidence="12">DSM 16107</strain>
    </source>
</reference>
<accession>A0A3N0IYS7</accession>
<dbReference type="InterPro" id="IPR006963">
    <property type="entry name" value="Mopterin_OxRdtase_4Fe-4S_dom"/>
</dbReference>
<feature type="domain" description="4Fe-4S Mo/W bis-MGD-type" evidence="8">
    <location>
        <begin position="62"/>
        <end position="123"/>
    </location>
</feature>